<keyword evidence="7" id="KW-1185">Reference proteome</keyword>
<dbReference type="InterPro" id="IPR009875">
    <property type="entry name" value="PilZ_domain"/>
</dbReference>
<dbReference type="GO" id="GO:0035438">
    <property type="term" value="F:cyclic-di-GMP binding"/>
    <property type="evidence" value="ECO:0007669"/>
    <property type="project" value="InterPro"/>
</dbReference>
<accession>A0A1X9NA30</accession>
<dbReference type="Gene3D" id="2.40.10.220">
    <property type="entry name" value="predicted glycosyltransferase like domains"/>
    <property type="match status" value="1"/>
</dbReference>
<dbReference type="AlphaFoldDB" id="A0A1X9NA30"/>
<name>A0A1X9NA30_9GAMM</name>
<dbReference type="OrthoDB" id="5735035at2"/>
<evidence type="ECO:0000313" key="7">
    <source>
        <dbReference type="Proteomes" id="UP000193450"/>
    </source>
</evidence>
<dbReference type="Pfam" id="PF12945">
    <property type="entry name" value="PilZNR"/>
    <property type="match status" value="1"/>
</dbReference>
<proteinExistence type="predicted"/>
<dbReference type="KEGG" id="osg:BST96_12745"/>
<dbReference type="EMBL" id="CP019343">
    <property type="protein sequence ID" value="ARN74908.1"/>
    <property type="molecule type" value="Genomic_DNA"/>
</dbReference>
<dbReference type="InterPro" id="IPR012349">
    <property type="entry name" value="Split_barrel_FMN-bd"/>
</dbReference>
<evidence type="ECO:0008006" key="8">
    <source>
        <dbReference type="Google" id="ProtNLM"/>
    </source>
</evidence>
<keyword evidence="1" id="KW-0973">c-di-GMP</keyword>
<evidence type="ECO:0000256" key="1">
    <source>
        <dbReference type="ARBA" id="ARBA00022636"/>
    </source>
</evidence>
<reference evidence="6 7" key="1">
    <citation type="submission" date="2016-11" db="EMBL/GenBank/DDBJ databases">
        <title>Trade-off between light-utilization and light-protection in marine flavobacteria.</title>
        <authorList>
            <person name="Kumagai Y."/>
        </authorList>
    </citation>
    <scope>NUCLEOTIDE SEQUENCE [LARGE SCALE GENOMIC DNA]</scope>
    <source>
        <strain evidence="6 7">NBRC 107125</strain>
    </source>
</reference>
<keyword evidence="3" id="KW-0975">Bacterial flagellum</keyword>
<gene>
    <name evidence="6" type="ORF">BST96_12745</name>
</gene>
<protein>
    <recommendedName>
        <fullName evidence="8">PilZ domain-containing protein</fullName>
    </recommendedName>
</protein>
<feature type="domain" description="PilZ" evidence="4">
    <location>
        <begin position="102"/>
        <end position="213"/>
    </location>
</feature>
<dbReference type="SUPFAM" id="SSF141371">
    <property type="entry name" value="PilZ domain-like"/>
    <property type="match status" value="2"/>
</dbReference>
<sequence length="225" mass="25028">MRFNELSLPVGKKMSMHVVGLDYKKHQIDAQLLGYYEGKNLMVALLAKPGQILLQQGQAVSLAAQLPEGSVQFETEIEHIHESPFLYVVLDYPLGVNFTPMRQHSRLPVDTPVEVTGHTGMGMTTSSIHGNMLDISRSGARLVLEKELTTMVTKISLGVMLESQGLERDMTLTAQVRNTAETSDLYPECGFAYGVELIDVDEVDELFLRSYCLQEINRGRALLCP</sequence>
<dbReference type="Proteomes" id="UP000193450">
    <property type="component" value="Chromosome"/>
</dbReference>
<evidence type="ECO:0000313" key="6">
    <source>
        <dbReference type="EMBL" id="ARN74908.1"/>
    </source>
</evidence>
<evidence type="ECO:0000259" key="5">
    <source>
        <dbReference type="Pfam" id="PF12945"/>
    </source>
</evidence>
<dbReference type="Gene3D" id="2.30.110.10">
    <property type="entry name" value="Electron Transport, Fmn-binding Protein, Chain A"/>
    <property type="match status" value="1"/>
</dbReference>
<keyword evidence="2" id="KW-0547">Nucleotide-binding</keyword>
<organism evidence="6 7">
    <name type="scientific">Oceanicoccus sagamiensis</name>
    <dbReference type="NCBI Taxonomy" id="716816"/>
    <lineage>
        <taxon>Bacteria</taxon>
        <taxon>Pseudomonadati</taxon>
        <taxon>Pseudomonadota</taxon>
        <taxon>Gammaproteobacteria</taxon>
        <taxon>Cellvibrionales</taxon>
        <taxon>Spongiibacteraceae</taxon>
        <taxon>Oceanicoccus</taxon>
    </lineage>
</organism>
<evidence type="ECO:0000256" key="2">
    <source>
        <dbReference type="ARBA" id="ARBA00022741"/>
    </source>
</evidence>
<evidence type="ECO:0000259" key="4">
    <source>
        <dbReference type="Pfam" id="PF07238"/>
    </source>
</evidence>
<feature type="domain" description="Type III secretion system flagellar brake protein YcgR PilZN" evidence="5">
    <location>
        <begin position="10"/>
        <end position="93"/>
    </location>
</feature>
<evidence type="ECO:0000256" key="3">
    <source>
        <dbReference type="ARBA" id="ARBA00023143"/>
    </source>
</evidence>
<dbReference type="STRING" id="716816.BST96_12745"/>
<dbReference type="RefSeq" id="WP_085759073.1">
    <property type="nucleotide sequence ID" value="NZ_CP019343.1"/>
</dbReference>
<dbReference type="Pfam" id="PF07238">
    <property type="entry name" value="PilZ"/>
    <property type="match status" value="1"/>
</dbReference>
<dbReference type="InterPro" id="IPR009926">
    <property type="entry name" value="T3SS_YcgR_PilZN"/>
</dbReference>